<evidence type="ECO:0000259" key="11">
    <source>
        <dbReference type="PROSITE" id="PS50031"/>
    </source>
</evidence>
<evidence type="ECO:0000256" key="10">
    <source>
        <dbReference type="SAM" id="Phobius"/>
    </source>
</evidence>
<dbReference type="PROSITE" id="PS51718">
    <property type="entry name" value="G_DYNAMIN_2"/>
    <property type="match status" value="1"/>
</dbReference>
<keyword evidence="4" id="KW-0479">Metal-binding</keyword>
<accession>A0A2R5GNV2</accession>
<dbReference type="InParanoid" id="A0A2R5GNV2"/>
<proteinExistence type="predicted"/>
<dbReference type="Pfam" id="PF18150">
    <property type="entry name" value="DUF5600"/>
    <property type="match status" value="1"/>
</dbReference>
<dbReference type="GO" id="GO:0004605">
    <property type="term" value="F:phosphatidate cytidylyltransferase activity"/>
    <property type="evidence" value="ECO:0007669"/>
    <property type="project" value="InterPro"/>
</dbReference>
<dbReference type="Gene3D" id="1.10.268.20">
    <property type="match status" value="1"/>
</dbReference>
<name>A0A2R5GNV2_9STRA</name>
<feature type="domain" description="EH" evidence="11">
    <location>
        <begin position="525"/>
        <end position="606"/>
    </location>
</feature>
<dbReference type="GO" id="GO:0016024">
    <property type="term" value="P:CDP-diacylglycerol biosynthetic process"/>
    <property type="evidence" value="ECO:0007669"/>
    <property type="project" value="UniProtKB-UniPathway"/>
</dbReference>
<dbReference type="InterPro" id="IPR031692">
    <property type="entry name" value="EHD_N"/>
</dbReference>
<dbReference type="OrthoDB" id="1716625at2759"/>
<dbReference type="SUPFAM" id="SSF47473">
    <property type="entry name" value="EF-hand"/>
    <property type="match status" value="1"/>
</dbReference>
<dbReference type="Gene3D" id="1.10.238.10">
    <property type="entry name" value="EF-hand"/>
    <property type="match status" value="1"/>
</dbReference>
<feature type="domain" description="Dynamin-type G" evidence="12">
    <location>
        <begin position="133"/>
        <end position="365"/>
    </location>
</feature>
<dbReference type="GO" id="GO:0046872">
    <property type="term" value="F:metal ion binding"/>
    <property type="evidence" value="ECO:0007669"/>
    <property type="project" value="UniProtKB-KW"/>
</dbReference>
<comment type="subcellular location">
    <subcellularLocation>
        <location evidence="1">Cell membrane</location>
        <topology evidence="1">Peripheral membrane protein</topology>
        <orientation evidence="1">Cytoplasmic side</orientation>
    </subcellularLocation>
    <subcellularLocation>
        <location evidence="2">Endosome membrane</location>
        <topology evidence="2">Peripheral membrane protein</topology>
    </subcellularLocation>
</comment>
<evidence type="ECO:0000256" key="5">
    <source>
        <dbReference type="ARBA" id="ARBA00022741"/>
    </source>
</evidence>
<sequence>MRRPGSGQSRAGAVQAKAASSAQDEFTASNGHSDAELQRLEHFERFRTRLIELYKEHEPAKLASVDVTLREWSGREEELVSRVEAQFAARQAAKEDYTRVVNSLKECYEKIRPLEETYKFDHFFSPCLTDAEFEAKPMVLLLGQYSVGKTTFIKHLIGRDFPGIRIGPEPTTDRFVAVMHGDQDQTIPGNALCVSADKPFTALSKFGTSFMSRMEASVCNSRALEFMTLVDTPGVLSGEKQRIGRQYDFPAVIDWFAGRSDRILLLFDAHKLDISDEFKTCIEALRGHEDKVRVVLNKADSVTPKQLMRVYGALMWSLGKVTGSPEVMRVYVGSFWDVPLRQDHENRALFESEAEDLLSDLRSLPRNSSLRKINELVKRARHAKVHAYIIAHLKAQMPTFFGKSSKQQNILKNLPQEFSKVAQKHQLALGDFPNPEGFRRIIQDYDLSKFPKLSEKAIRKLDTVLTEPIPALLRELRLHDPDDGTGPGLPMAGSSSNPFEAFENLGSSRSVGSLGGSGWAVSQSLKTEADNIFFSSPLQGGKLAGTAAQQAFASTGLSNNVLAKVWTLADMDHINQLDADQFAVALYLARQVQSGKSLPDTLPSSLAVAALPAHGLAAAFAYGSGVFEQIDAGTKPKGVAPEDRPLVDLVLVVEDAKEWHKLNIETHPAHYSCLASLGPEAVAKVQRTGGGFMYFNTDVTVPSVPEVRLKYGVISQEDAIRDLSQWDALYLSGRLHKPVRFIADAPQNTALREALGANLAHAMHTALLLLPDRFDDEALFRCISELSYAGDVRMGLAENPNKVANIVRGSMSHFQSLYSRFLPFGQDASSVSPSNGFVGELALASASETTGLRIWEQNMDPQKRAQMASTLPFLSGAGVLTVGTLTAFRYGMRKVRKRFAS</sequence>
<comment type="caution">
    <text evidence="13">The sequence shown here is derived from an EMBL/GenBank/DDBJ whole genome shotgun (WGS) entry which is preliminary data.</text>
</comment>
<dbReference type="GO" id="GO:0016197">
    <property type="term" value="P:endosomal transport"/>
    <property type="evidence" value="ECO:0007669"/>
    <property type="project" value="TreeGrafter"/>
</dbReference>
<dbReference type="InterPro" id="IPR030381">
    <property type="entry name" value="G_DYNAMIN_dom"/>
</dbReference>
<dbReference type="GO" id="GO:0055038">
    <property type="term" value="C:recycling endosome membrane"/>
    <property type="evidence" value="ECO:0007669"/>
    <property type="project" value="UniProtKB-SubCell"/>
</dbReference>
<dbReference type="Gene3D" id="3.40.50.300">
    <property type="entry name" value="P-loop containing nucleotide triphosphate hydrolases"/>
    <property type="match status" value="1"/>
</dbReference>
<dbReference type="Pfam" id="PF09139">
    <property type="entry name" value="Tam41_Mmp37"/>
    <property type="match status" value="1"/>
</dbReference>
<dbReference type="GO" id="GO:0005525">
    <property type="term" value="F:GTP binding"/>
    <property type="evidence" value="ECO:0007669"/>
    <property type="project" value="InterPro"/>
</dbReference>
<dbReference type="InterPro" id="IPR011992">
    <property type="entry name" value="EF-hand-dom_pair"/>
</dbReference>
<dbReference type="FunCoup" id="A0A2R5GNV2">
    <property type="interactions" value="67"/>
</dbReference>
<dbReference type="GO" id="GO:0005886">
    <property type="term" value="C:plasma membrane"/>
    <property type="evidence" value="ECO:0007669"/>
    <property type="project" value="UniProtKB-SubCell"/>
</dbReference>
<keyword evidence="6" id="KW-0967">Endosome</keyword>
<dbReference type="InterPro" id="IPR045063">
    <property type="entry name" value="Dynamin_N"/>
</dbReference>
<keyword evidence="14" id="KW-1185">Reference proteome</keyword>
<protein>
    <submittedName>
        <fullName evidence="13">EH-domain containing protein, putative</fullName>
    </submittedName>
</protein>
<dbReference type="InterPro" id="IPR000261">
    <property type="entry name" value="EH_dom"/>
</dbReference>
<evidence type="ECO:0000256" key="6">
    <source>
        <dbReference type="ARBA" id="ARBA00022753"/>
    </source>
</evidence>
<evidence type="ECO:0000256" key="2">
    <source>
        <dbReference type="ARBA" id="ARBA00004481"/>
    </source>
</evidence>
<dbReference type="GO" id="GO:0006897">
    <property type="term" value="P:endocytosis"/>
    <property type="evidence" value="ECO:0007669"/>
    <property type="project" value="TreeGrafter"/>
</dbReference>
<dbReference type="PROSITE" id="PS50031">
    <property type="entry name" value="EH"/>
    <property type="match status" value="1"/>
</dbReference>
<evidence type="ECO:0000259" key="12">
    <source>
        <dbReference type="PROSITE" id="PS51718"/>
    </source>
</evidence>
<evidence type="ECO:0000256" key="8">
    <source>
        <dbReference type="ARBA" id="ARBA00023136"/>
    </source>
</evidence>
<evidence type="ECO:0000256" key="9">
    <source>
        <dbReference type="SAM" id="MobiDB-lite"/>
    </source>
</evidence>
<evidence type="ECO:0000256" key="3">
    <source>
        <dbReference type="ARBA" id="ARBA00022475"/>
    </source>
</evidence>
<dbReference type="CDD" id="cd09913">
    <property type="entry name" value="EHD"/>
    <property type="match status" value="1"/>
</dbReference>
<dbReference type="FunFam" id="3.40.50.300:FF:000147">
    <property type="entry name" value="EH domain-containing protein 1"/>
    <property type="match status" value="1"/>
</dbReference>
<feature type="compositionally biased region" description="Low complexity" evidence="9">
    <location>
        <begin position="8"/>
        <end position="23"/>
    </location>
</feature>
<dbReference type="EMBL" id="BEYU01000125">
    <property type="protein sequence ID" value="GBG32560.1"/>
    <property type="molecule type" value="Genomic_DNA"/>
</dbReference>
<evidence type="ECO:0000313" key="14">
    <source>
        <dbReference type="Proteomes" id="UP000241890"/>
    </source>
</evidence>
<dbReference type="Proteomes" id="UP000241890">
    <property type="component" value="Unassembled WGS sequence"/>
</dbReference>
<gene>
    <name evidence="13" type="ORF">FCC1311_087842</name>
</gene>
<evidence type="ECO:0000256" key="4">
    <source>
        <dbReference type="ARBA" id="ARBA00022723"/>
    </source>
</evidence>
<keyword evidence="10" id="KW-1133">Transmembrane helix</keyword>
<evidence type="ECO:0000256" key="1">
    <source>
        <dbReference type="ARBA" id="ARBA00004413"/>
    </source>
</evidence>
<dbReference type="InterPro" id="IPR027417">
    <property type="entry name" value="P-loop_NTPase"/>
</dbReference>
<dbReference type="GO" id="GO:0032049">
    <property type="term" value="P:cardiolipin biosynthetic process"/>
    <property type="evidence" value="ECO:0007669"/>
    <property type="project" value="InterPro"/>
</dbReference>
<keyword evidence="3" id="KW-1003">Cell membrane</keyword>
<dbReference type="UniPathway" id="UPA00557">
    <property type="reaction ID" value="UER00614"/>
</dbReference>
<dbReference type="InterPro" id="IPR040990">
    <property type="entry name" value="DUF5600"/>
</dbReference>
<feature type="transmembrane region" description="Helical" evidence="10">
    <location>
        <begin position="867"/>
        <end position="888"/>
    </location>
</feature>
<dbReference type="SUPFAM" id="SSF52540">
    <property type="entry name" value="P-loop containing nucleoside triphosphate hydrolases"/>
    <property type="match status" value="1"/>
</dbReference>
<evidence type="ECO:0000256" key="7">
    <source>
        <dbReference type="ARBA" id="ARBA00022837"/>
    </source>
</evidence>
<dbReference type="AlphaFoldDB" id="A0A2R5GNV2"/>
<keyword evidence="8 10" id="KW-0472">Membrane</keyword>
<dbReference type="Pfam" id="PF12763">
    <property type="entry name" value="EH"/>
    <property type="match status" value="1"/>
</dbReference>
<keyword evidence="7" id="KW-0106">Calcium</keyword>
<feature type="region of interest" description="Disordered" evidence="9">
    <location>
        <begin position="1"/>
        <end position="33"/>
    </location>
</feature>
<dbReference type="Pfam" id="PF16880">
    <property type="entry name" value="EHD_N"/>
    <property type="match status" value="1"/>
</dbReference>
<evidence type="ECO:0000313" key="13">
    <source>
        <dbReference type="EMBL" id="GBG32560.1"/>
    </source>
</evidence>
<dbReference type="Pfam" id="PF00350">
    <property type="entry name" value="Dynamin_N"/>
    <property type="match status" value="1"/>
</dbReference>
<dbReference type="PANTHER" id="PTHR11216">
    <property type="entry name" value="EH DOMAIN"/>
    <property type="match status" value="1"/>
</dbReference>
<dbReference type="InterPro" id="IPR015222">
    <property type="entry name" value="Tam41"/>
</dbReference>
<keyword evidence="5" id="KW-0547">Nucleotide-binding</keyword>
<dbReference type="SMART" id="SM00027">
    <property type="entry name" value="EH"/>
    <property type="match status" value="1"/>
</dbReference>
<organism evidence="13 14">
    <name type="scientific">Hondaea fermentalgiana</name>
    <dbReference type="NCBI Taxonomy" id="2315210"/>
    <lineage>
        <taxon>Eukaryota</taxon>
        <taxon>Sar</taxon>
        <taxon>Stramenopiles</taxon>
        <taxon>Bigyra</taxon>
        <taxon>Labyrinthulomycetes</taxon>
        <taxon>Thraustochytrida</taxon>
        <taxon>Thraustochytriidae</taxon>
        <taxon>Hondaea</taxon>
    </lineage>
</organism>
<reference evidence="13 14" key="1">
    <citation type="submission" date="2017-12" db="EMBL/GenBank/DDBJ databases">
        <title>Sequencing, de novo assembly and annotation of complete genome of a new Thraustochytrid species, strain FCC1311.</title>
        <authorList>
            <person name="Sedici K."/>
            <person name="Godart F."/>
            <person name="Aiese Cigliano R."/>
            <person name="Sanseverino W."/>
            <person name="Barakat M."/>
            <person name="Ortet P."/>
            <person name="Marechal E."/>
            <person name="Cagnac O."/>
            <person name="Amato A."/>
        </authorList>
    </citation>
    <scope>NUCLEOTIDE SEQUENCE [LARGE SCALE GENOMIC DNA]</scope>
</reference>
<keyword evidence="10" id="KW-0812">Transmembrane</keyword>
<dbReference type="PANTHER" id="PTHR11216:SF31">
    <property type="entry name" value="AT21416P"/>
    <property type="match status" value="1"/>
</dbReference>